<accession>A0A9X1UM66</accession>
<evidence type="ECO:0000259" key="1">
    <source>
        <dbReference type="Pfam" id="PF01814"/>
    </source>
</evidence>
<protein>
    <submittedName>
        <fullName evidence="2">Hemerythrin domain-containing protein</fullName>
    </submittedName>
</protein>
<keyword evidence="3" id="KW-1185">Reference proteome</keyword>
<dbReference type="EMBL" id="JAKLJA010000046">
    <property type="protein sequence ID" value="MCG5077967.1"/>
    <property type="molecule type" value="Genomic_DNA"/>
</dbReference>
<organism evidence="2 3">
    <name type="scientific">Paraburkholderia tagetis</name>
    <dbReference type="NCBI Taxonomy" id="2913261"/>
    <lineage>
        <taxon>Bacteria</taxon>
        <taxon>Pseudomonadati</taxon>
        <taxon>Pseudomonadota</taxon>
        <taxon>Betaproteobacteria</taxon>
        <taxon>Burkholderiales</taxon>
        <taxon>Burkholderiaceae</taxon>
        <taxon>Paraburkholderia</taxon>
    </lineage>
</organism>
<sequence>MADSLAVWHAEHVNFARLLDLLEEQVAEFHQGERPDYALMSDILYYMRNFADRVHHPPEDVAYARLAEQDPGVQLLVNRLLQEHRVIATAGEELLNCLKQIAEDVLTPRSHLEAATATYLVYYRHHLATEERVVMPRAAQVLTGEDWAAVAAAVPAGSDPLFGDDVLERFEILRRQIDRVAHASRQDHQT</sequence>
<proteinExistence type="predicted"/>
<comment type="caution">
    <text evidence="2">The sequence shown here is derived from an EMBL/GenBank/DDBJ whole genome shotgun (WGS) entry which is preliminary data.</text>
</comment>
<feature type="domain" description="Hemerythrin-like" evidence="1">
    <location>
        <begin position="5"/>
        <end position="138"/>
    </location>
</feature>
<dbReference type="Proteomes" id="UP001139308">
    <property type="component" value="Unassembled WGS sequence"/>
</dbReference>
<dbReference type="PANTHER" id="PTHR39966:SF1">
    <property type="entry name" value="HEMERYTHRIN-LIKE DOMAIN-CONTAINING PROTEIN"/>
    <property type="match status" value="1"/>
</dbReference>
<name>A0A9X1UM66_9BURK</name>
<evidence type="ECO:0000313" key="3">
    <source>
        <dbReference type="Proteomes" id="UP001139308"/>
    </source>
</evidence>
<dbReference type="InterPro" id="IPR012312">
    <property type="entry name" value="Hemerythrin-like"/>
</dbReference>
<dbReference type="GO" id="GO:0005886">
    <property type="term" value="C:plasma membrane"/>
    <property type="evidence" value="ECO:0007669"/>
    <property type="project" value="TreeGrafter"/>
</dbReference>
<reference evidence="2" key="1">
    <citation type="submission" date="2022-01" db="EMBL/GenBank/DDBJ databases">
        <title>Genome sequence and assembly of Parabukholderia sp. RG36.</title>
        <authorList>
            <person name="Chhetri G."/>
        </authorList>
    </citation>
    <scope>NUCLEOTIDE SEQUENCE</scope>
    <source>
        <strain evidence="2">RG36</strain>
    </source>
</reference>
<gene>
    <name evidence="2" type="ORF">L5014_32265</name>
</gene>
<evidence type="ECO:0000313" key="2">
    <source>
        <dbReference type="EMBL" id="MCG5077967.1"/>
    </source>
</evidence>
<dbReference type="Pfam" id="PF01814">
    <property type="entry name" value="Hemerythrin"/>
    <property type="match status" value="1"/>
</dbReference>
<dbReference type="Gene3D" id="1.20.120.520">
    <property type="entry name" value="nmb1532 protein domain like"/>
    <property type="match status" value="1"/>
</dbReference>
<dbReference type="AlphaFoldDB" id="A0A9X1UM66"/>
<dbReference type="PANTHER" id="PTHR39966">
    <property type="entry name" value="BLL2471 PROTEIN-RELATED"/>
    <property type="match status" value="1"/>
</dbReference>